<dbReference type="RefSeq" id="WP_119663138.1">
    <property type="nucleotide sequence ID" value="NZ_QUAL01000426.1"/>
</dbReference>
<name>A0A418KGZ5_9ACTN</name>
<dbReference type="EMBL" id="QUAL01000426">
    <property type="protein sequence ID" value="RIQ11349.1"/>
    <property type="molecule type" value="Genomic_DNA"/>
</dbReference>
<evidence type="ECO:0000313" key="2">
    <source>
        <dbReference type="Proteomes" id="UP000284057"/>
    </source>
</evidence>
<evidence type="ECO:0000313" key="1">
    <source>
        <dbReference type="EMBL" id="RIQ11349.1"/>
    </source>
</evidence>
<gene>
    <name evidence="1" type="ORF">DY240_29075</name>
</gene>
<comment type="caution">
    <text evidence="1">The sequence shown here is derived from an EMBL/GenBank/DDBJ whole genome shotgun (WGS) entry which is preliminary data.</text>
</comment>
<keyword evidence="2" id="KW-1185">Reference proteome</keyword>
<accession>A0A418KGZ5</accession>
<reference evidence="1 2" key="1">
    <citation type="submission" date="2018-09" db="EMBL/GenBank/DDBJ databases">
        <title>Isolation, diversity and antifungal activity of actinobacteria from wheat.</title>
        <authorList>
            <person name="Han C."/>
        </authorList>
    </citation>
    <scope>NUCLEOTIDE SEQUENCE [LARGE SCALE GENOMIC DNA]</scope>
    <source>
        <strain evidence="1 2">NEAU-YY265</strain>
    </source>
</reference>
<proteinExistence type="predicted"/>
<organism evidence="1 2">
    <name type="scientific">Jiangella rhizosphaerae</name>
    <dbReference type="NCBI Taxonomy" id="2293569"/>
    <lineage>
        <taxon>Bacteria</taxon>
        <taxon>Bacillati</taxon>
        <taxon>Actinomycetota</taxon>
        <taxon>Actinomycetes</taxon>
        <taxon>Jiangellales</taxon>
        <taxon>Jiangellaceae</taxon>
        <taxon>Jiangella</taxon>
    </lineage>
</organism>
<protein>
    <submittedName>
        <fullName evidence="1">Uncharacterized protein</fullName>
    </submittedName>
</protein>
<sequence>MATVLTHPDAAGGDVEESVLRPRRLEYGPGLFEWFKAAADGAGDDTIIPVINDVATVCADHCLTWPARGTYITRVTVRGRELDVTTVEDRSVTVVSLAESVGAELAA</sequence>
<dbReference type="AlphaFoldDB" id="A0A418KGZ5"/>
<dbReference type="Proteomes" id="UP000284057">
    <property type="component" value="Unassembled WGS sequence"/>
</dbReference>